<dbReference type="EMBL" id="UOFT01000029">
    <property type="protein sequence ID" value="VAW93033.1"/>
    <property type="molecule type" value="Genomic_DNA"/>
</dbReference>
<sequence length="197" mass="22287">MQLPQKQIYLIIPLFLLVANTFAAVSVTKNPSTQLKSWVLKEGGFKLELIQRLPDQTRAFFQGRGFSSKIANDLALSCIFQAIGTNIGTPKQKHAESVSYSLKDWKIKMGDKIQTVKSKEIWKTQWSPSAVNTAAKIAFTWATFPTQQTFSSSSDYGWGMISFGFPPKTTFDLKVVWKQNNKTNSRWVRAIMCPPDR</sequence>
<name>A0A3B0ZYP8_9ZZZZ</name>
<dbReference type="AlphaFoldDB" id="A0A3B0ZYP8"/>
<accession>A0A3B0ZYP8</accession>
<organism evidence="1">
    <name type="scientific">hydrothermal vent metagenome</name>
    <dbReference type="NCBI Taxonomy" id="652676"/>
    <lineage>
        <taxon>unclassified sequences</taxon>
        <taxon>metagenomes</taxon>
        <taxon>ecological metagenomes</taxon>
    </lineage>
</organism>
<gene>
    <name evidence="1" type="ORF">MNBD_GAMMA23-835</name>
</gene>
<evidence type="ECO:0000313" key="1">
    <source>
        <dbReference type="EMBL" id="VAW93033.1"/>
    </source>
</evidence>
<protein>
    <submittedName>
        <fullName evidence="1">Uncharacterized protein</fullName>
    </submittedName>
</protein>
<proteinExistence type="predicted"/>
<reference evidence="1" key="1">
    <citation type="submission" date="2018-06" db="EMBL/GenBank/DDBJ databases">
        <authorList>
            <person name="Zhirakovskaya E."/>
        </authorList>
    </citation>
    <scope>NUCLEOTIDE SEQUENCE</scope>
</reference>